<evidence type="ECO:0000256" key="1">
    <source>
        <dbReference type="ARBA" id="ARBA00004141"/>
    </source>
</evidence>
<dbReference type="EMBL" id="JBBNAF010000001">
    <property type="protein sequence ID" value="KAK9169677.1"/>
    <property type="molecule type" value="Genomic_DNA"/>
</dbReference>
<dbReference type="PROSITE" id="PS50850">
    <property type="entry name" value="MFS"/>
    <property type="match status" value="1"/>
</dbReference>
<evidence type="ECO:0000256" key="5">
    <source>
        <dbReference type="ARBA" id="ARBA00023136"/>
    </source>
</evidence>
<comment type="subcellular location">
    <subcellularLocation>
        <location evidence="1">Membrane</location>
        <topology evidence="1">Multi-pass membrane protein</topology>
    </subcellularLocation>
</comment>
<dbReference type="InterPro" id="IPR005828">
    <property type="entry name" value="MFS_sugar_transport-like"/>
</dbReference>
<comment type="caution">
    <text evidence="8">The sequence shown here is derived from an EMBL/GenBank/DDBJ whole genome shotgun (WGS) entry which is preliminary data.</text>
</comment>
<dbReference type="InterPro" id="IPR020846">
    <property type="entry name" value="MFS_dom"/>
</dbReference>
<evidence type="ECO:0000256" key="4">
    <source>
        <dbReference type="ARBA" id="ARBA00022989"/>
    </source>
</evidence>
<keyword evidence="4 6" id="KW-1133">Transmembrane helix</keyword>
<dbReference type="Proteomes" id="UP001420932">
    <property type="component" value="Unassembled WGS sequence"/>
</dbReference>
<dbReference type="PANTHER" id="PTHR23503">
    <property type="entry name" value="SOLUTE CARRIER FAMILY 2"/>
    <property type="match status" value="1"/>
</dbReference>
<evidence type="ECO:0000256" key="2">
    <source>
        <dbReference type="ARBA" id="ARBA00022448"/>
    </source>
</evidence>
<dbReference type="Gene3D" id="1.20.1250.20">
    <property type="entry name" value="MFS general substrate transporter like domains"/>
    <property type="match status" value="1"/>
</dbReference>
<dbReference type="PROSITE" id="PS00216">
    <property type="entry name" value="SUGAR_TRANSPORT_1"/>
    <property type="match status" value="1"/>
</dbReference>
<feature type="domain" description="Major facilitator superfamily (MFS) profile" evidence="7">
    <location>
        <begin position="55"/>
        <end position="152"/>
    </location>
</feature>
<dbReference type="InterPro" id="IPR005829">
    <property type="entry name" value="Sugar_transporter_CS"/>
</dbReference>
<keyword evidence="2" id="KW-0813">Transport</keyword>
<keyword evidence="9" id="KW-1185">Reference proteome</keyword>
<evidence type="ECO:0000259" key="7">
    <source>
        <dbReference type="PROSITE" id="PS50850"/>
    </source>
</evidence>
<feature type="transmembrane region" description="Helical" evidence="6">
    <location>
        <begin position="49"/>
        <end position="71"/>
    </location>
</feature>
<dbReference type="GO" id="GO:0016020">
    <property type="term" value="C:membrane"/>
    <property type="evidence" value="ECO:0007669"/>
    <property type="project" value="UniProtKB-SubCell"/>
</dbReference>
<gene>
    <name evidence="8" type="ORF">Syun_001817</name>
</gene>
<dbReference type="SUPFAM" id="SSF103473">
    <property type="entry name" value="MFS general substrate transporter"/>
    <property type="match status" value="1"/>
</dbReference>
<evidence type="ECO:0000313" key="8">
    <source>
        <dbReference type="EMBL" id="KAK9169677.1"/>
    </source>
</evidence>
<protein>
    <recommendedName>
        <fullName evidence="7">Major facilitator superfamily (MFS) profile domain-containing protein</fullName>
    </recommendedName>
</protein>
<feature type="transmembrane region" description="Helical" evidence="6">
    <location>
        <begin position="126"/>
        <end position="146"/>
    </location>
</feature>
<dbReference type="Pfam" id="PF00083">
    <property type="entry name" value="Sugar_tr"/>
    <property type="match status" value="1"/>
</dbReference>
<sequence length="152" mass="16388">MSESKLQPPRLHSEHLGNVLFGKQALLDVSLLFTHLQNDMEQGATRPPWTYSFPHVLVATISSFLFGYHLGVINEPLETISLDLGFSGNTLAEGLVVSTCLGGAFVGSLLSGWIADEIGRRRALQVSALPMIVGASLRLCALFSMISDGFSI</sequence>
<keyword evidence="5 6" id="KW-0472">Membrane</keyword>
<dbReference type="AlphaFoldDB" id="A0AAP0LED3"/>
<feature type="transmembrane region" description="Helical" evidence="6">
    <location>
        <begin position="91"/>
        <end position="114"/>
    </location>
</feature>
<dbReference type="InterPro" id="IPR045263">
    <property type="entry name" value="GLUT"/>
</dbReference>
<organism evidence="8 9">
    <name type="scientific">Stephania yunnanensis</name>
    <dbReference type="NCBI Taxonomy" id="152371"/>
    <lineage>
        <taxon>Eukaryota</taxon>
        <taxon>Viridiplantae</taxon>
        <taxon>Streptophyta</taxon>
        <taxon>Embryophyta</taxon>
        <taxon>Tracheophyta</taxon>
        <taxon>Spermatophyta</taxon>
        <taxon>Magnoliopsida</taxon>
        <taxon>Ranunculales</taxon>
        <taxon>Menispermaceae</taxon>
        <taxon>Menispermoideae</taxon>
        <taxon>Cissampelideae</taxon>
        <taxon>Stephania</taxon>
    </lineage>
</organism>
<proteinExistence type="predicted"/>
<name>A0AAP0LED3_9MAGN</name>
<evidence type="ECO:0000256" key="6">
    <source>
        <dbReference type="SAM" id="Phobius"/>
    </source>
</evidence>
<reference evidence="8 9" key="1">
    <citation type="submission" date="2024-01" db="EMBL/GenBank/DDBJ databases">
        <title>Genome assemblies of Stephania.</title>
        <authorList>
            <person name="Yang L."/>
        </authorList>
    </citation>
    <scope>NUCLEOTIDE SEQUENCE [LARGE SCALE GENOMIC DNA]</scope>
    <source>
        <strain evidence="8">YNDBR</strain>
        <tissue evidence="8">Leaf</tissue>
    </source>
</reference>
<keyword evidence="3 6" id="KW-0812">Transmembrane</keyword>
<dbReference type="InterPro" id="IPR036259">
    <property type="entry name" value="MFS_trans_sf"/>
</dbReference>
<accession>A0AAP0LED3</accession>
<evidence type="ECO:0000313" key="9">
    <source>
        <dbReference type="Proteomes" id="UP001420932"/>
    </source>
</evidence>
<evidence type="ECO:0000256" key="3">
    <source>
        <dbReference type="ARBA" id="ARBA00022692"/>
    </source>
</evidence>
<dbReference type="PANTHER" id="PTHR23503:SF8">
    <property type="entry name" value="FACILITATED GLUCOSE TRANSPORTER PROTEIN 1"/>
    <property type="match status" value="1"/>
</dbReference>
<dbReference type="GO" id="GO:0015149">
    <property type="term" value="F:hexose transmembrane transporter activity"/>
    <property type="evidence" value="ECO:0007669"/>
    <property type="project" value="TreeGrafter"/>
</dbReference>